<feature type="coiled-coil region" evidence="1">
    <location>
        <begin position="961"/>
        <end position="1003"/>
    </location>
</feature>
<gene>
    <name evidence="4" type="ORF">U472_05810</name>
</gene>
<dbReference type="PANTHER" id="PTHR30441:SF8">
    <property type="entry name" value="DUF748 DOMAIN-CONTAINING PROTEIN"/>
    <property type="match status" value="1"/>
</dbReference>
<keyword evidence="5" id="KW-1185">Reference proteome</keyword>
<dbReference type="Proteomes" id="UP000093514">
    <property type="component" value="Unassembled WGS sequence"/>
</dbReference>
<evidence type="ECO:0000313" key="5">
    <source>
        <dbReference type="Proteomes" id="UP000093514"/>
    </source>
</evidence>
<keyword evidence="1" id="KW-0175">Coiled coil</keyword>
<reference evidence="5" key="1">
    <citation type="submission" date="2016-07" db="EMBL/GenBank/DDBJ databases">
        <authorList>
            <person name="Florea S."/>
            <person name="Webb J.S."/>
            <person name="Jaromczyk J."/>
            <person name="Schardl C.L."/>
        </authorList>
    </citation>
    <scope>NUCLEOTIDE SEQUENCE [LARGE SCALE GENOMIC DNA]</scope>
    <source>
        <strain evidence="5">Z6</strain>
    </source>
</reference>
<proteinExistence type="predicted"/>
<comment type="caution">
    <text evidence="4">The sequence shown here is derived from an EMBL/GenBank/DDBJ whole genome shotgun (WGS) entry which is preliminary data.</text>
</comment>
<evidence type="ECO:0000259" key="3">
    <source>
        <dbReference type="Pfam" id="PF05170"/>
    </source>
</evidence>
<name>A0A1C0A9Q2_9FIRM</name>
<organism evidence="4 5">
    <name type="scientific">Orenia metallireducens</name>
    <dbReference type="NCBI Taxonomy" id="1413210"/>
    <lineage>
        <taxon>Bacteria</taxon>
        <taxon>Bacillati</taxon>
        <taxon>Bacillota</taxon>
        <taxon>Clostridia</taxon>
        <taxon>Halanaerobiales</taxon>
        <taxon>Halobacteroidaceae</taxon>
        <taxon>Orenia</taxon>
    </lineage>
</organism>
<dbReference type="EMBL" id="LWDV01000008">
    <property type="protein sequence ID" value="OCL26999.1"/>
    <property type="molecule type" value="Genomic_DNA"/>
</dbReference>
<dbReference type="InterPro" id="IPR007844">
    <property type="entry name" value="AsmA"/>
</dbReference>
<dbReference type="GO" id="GO:0005886">
    <property type="term" value="C:plasma membrane"/>
    <property type="evidence" value="ECO:0007669"/>
    <property type="project" value="TreeGrafter"/>
</dbReference>
<accession>A0A1C0A9Q2</accession>
<sequence>MKPGLKKNNGLNIKRISVYLLLTILVILIGGILYLKSYFNSDKLEKMIIPKLEENLHREVIIEDISLKFLSGFGLRIDGFKILNGDGFKERYFTEFDTFNLNVALLPLLHKEIKIKEVNLIKPIVSLEVNESGEVNYQFVAKQENSDDKNKESSQIGLNFNLDKLEIIDGRVRYLDQSSNLDIKLENINSRITLLLDGKEDKLITAGESKIGNIVILGLANNLHFKDLGFNLEHQLNFDLVEQRLNFEKLNLGIGELDLSSKLQLILGEDTLQVDNFAGKVESSTFGLKAELIDFSNPKLDLELKTDVKLKELLAKLPIELNLDLTGQVSSDISAKNISLKDIKKNIKNINLNGQIGLVDLKLNNNQLPVDLKEVDAQLKVNNKELRIDNFVIGVADDKVKSTLLVVDWKELVTDIINKEDNLGGNIDLSLEADTLNLDKLIMTNSSVKSIEEKNKTEDNSKEIYLPDFNLVANLHIGSLAYQDSQYQNIDGKFKIADSIINIDKIEVNKDDSKVRINGMIDYRPFAQSGNIDQIDIDLNLDSDLNLAMVKEEIDKISPEFKEYNFAGRIKSDLKAEFAVKNLIVEPMNNLDKIKVLGDITLIGEQIRVRQLTQEIKTLEGRVRVDNKSLELLYGRLDLAESDLATKVSVSDWRKLLTALKEQKKSDVVIEIELDSNSLSIDELLALLPTTKKETTDEEVQEKELAELLPNFKVRSKVNINQLKYQRLKIKDLNLEADFENKTISIDNFKTNIKDGKIKSRGKIDLAKESPTYRGKLKVDNIEVNQILSLFTDFDNKLYGKINLDTKLGGTGLELDKILESATLQGEALIAQGELKNFILIDKLNSWFDIFDDNKLDFKDLDGNINLKDGKLYLNGFKSKTKFGELEFAGYSTLNGDLNYKLTYLISEEESSKLSLKEKELFYTPQTKQVQLDFKLKGTVTNPELSWDKSIIEERAKQKVEEKVDKKLEEGKDKLEEEKEKAKDKIKEELEEKKEEIKDIFKGLF</sequence>
<evidence type="ECO:0000313" key="4">
    <source>
        <dbReference type="EMBL" id="OCL26999.1"/>
    </source>
</evidence>
<dbReference type="OrthoDB" id="2112942at2"/>
<reference evidence="4 5" key="2">
    <citation type="submission" date="2016-08" db="EMBL/GenBank/DDBJ databases">
        <title>Orenia metallireducens sp. nov. strain Z6, a Novel Metal-reducing Firmicute from the Deep Subsurface.</title>
        <authorList>
            <person name="Maxim B.I."/>
            <person name="Kenneth K."/>
            <person name="Flynn T.M."/>
            <person name="Oloughlin E.J."/>
            <person name="Locke R.A."/>
            <person name="Weber J.R."/>
            <person name="Egan S.M."/>
            <person name="Mackie R.I."/>
            <person name="Cann I.K."/>
        </authorList>
    </citation>
    <scope>NUCLEOTIDE SEQUENCE [LARGE SCALE GENOMIC DNA]</scope>
    <source>
        <strain evidence="4 5">Z6</strain>
    </source>
</reference>
<dbReference type="RefSeq" id="WP_068716448.1">
    <property type="nucleotide sequence ID" value="NZ_LWDV01000008.1"/>
</dbReference>
<feature type="transmembrane region" description="Helical" evidence="2">
    <location>
        <begin position="16"/>
        <end position="35"/>
    </location>
</feature>
<dbReference type="GO" id="GO:0090313">
    <property type="term" value="P:regulation of protein targeting to membrane"/>
    <property type="evidence" value="ECO:0007669"/>
    <property type="project" value="TreeGrafter"/>
</dbReference>
<keyword evidence="2" id="KW-0472">Membrane</keyword>
<dbReference type="Pfam" id="PF05359">
    <property type="entry name" value="DUF748"/>
    <property type="match status" value="1"/>
</dbReference>
<dbReference type="InterPro" id="IPR052894">
    <property type="entry name" value="AsmA-related"/>
</dbReference>
<dbReference type="PANTHER" id="PTHR30441">
    <property type="entry name" value="DUF748 DOMAIN-CONTAINING PROTEIN"/>
    <property type="match status" value="1"/>
</dbReference>
<evidence type="ECO:0000256" key="2">
    <source>
        <dbReference type="SAM" id="Phobius"/>
    </source>
</evidence>
<keyword evidence="2" id="KW-1133">Transmembrane helix</keyword>
<evidence type="ECO:0000256" key="1">
    <source>
        <dbReference type="SAM" id="Coils"/>
    </source>
</evidence>
<feature type="domain" description="AsmA" evidence="3">
    <location>
        <begin position="697"/>
        <end position="874"/>
    </location>
</feature>
<keyword evidence="2" id="KW-0812">Transmembrane</keyword>
<protein>
    <recommendedName>
        <fullName evidence="3">AsmA domain-containing protein</fullName>
    </recommendedName>
</protein>
<dbReference type="AlphaFoldDB" id="A0A1C0A9Q2"/>
<dbReference type="Pfam" id="PF05170">
    <property type="entry name" value="AsmA"/>
    <property type="match status" value="1"/>
</dbReference>
<dbReference type="InterPro" id="IPR008023">
    <property type="entry name" value="DUF748"/>
</dbReference>